<feature type="domain" description="Solute-binding protein family 3/N-terminal" evidence="4">
    <location>
        <begin position="45"/>
        <end position="290"/>
    </location>
</feature>
<evidence type="ECO:0000256" key="2">
    <source>
        <dbReference type="ARBA" id="ARBA00022729"/>
    </source>
</evidence>
<reference evidence="5 6" key="1">
    <citation type="submission" date="2018-03" db="EMBL/GenBank/DDBJ databases">
        <title>Marinobacter brunus sp. nov., a marine bacterium of Gamma-proteobacteria isolated from the surface seawater of the South China Sea.</title>
        <authorList>
            <person name="Cheng H."/>
            <person name="Wu Y.-H."/>
            <person name="Xamxidin M."/>
            <person name="Xu X.-W."/>
        </authorList>
    </citation>
    <scope>NUCLEOTIDE SEQUENCE [LARGE SCALE GENOMIC DNA]</scope>
    <source>
        <strain evidence="5 6">JCM 30472</strain>
    </source>
</reference>
<dbReference type="EMBL" id="PXNN01000011">
    <property type="protein sequence ID" value="PSF08644.1"/>
    <property type="molecule type" value="Genomic_DNA"/>
</dbReference>
<protein>
    <submittedName>
        <fullName evidence="5">Amino acid ABC transporter substrate-binding protein</fullName>
    </submittedName>
</protein>
<comment type="caution">
    <text evidence="5">The sequence shown here is derived from an EMBL/GenBank/DDBJ whole genome shotgun (WGS) entry which is preliminary data.</text>
</comment>
<organism evidence="5 6">
    <name type="scientific">Marinobacter halophilus</name>
    <dbReference type="NCBI Taxonomy" id="1323740"/>
    <lineage>
        <taxon>Bacteria</taxon>
        <taxon>Pseudomonadati</taxon>
        <taxon>Pseudomonadota</taxon>
        <taxon>Gammaproteobacteria</taxon>
        <taxon>Pseudomonadales</taxon>
        <taxon>Marinobacteraceae</taxon>
        <taxon>Marinobacter</taxon>
    </lineage>
</organism>
<dbReference type="PANTHER" id="PTHR35936">
    <property type="entry name" value="MEMBRANE-BOUND LYTIC MUREIN TRANSGLYCOSYLASE F"/>
    <property type="match status" value="1"/>
</dbReference>
<feature type="signal peptide" evidence="3">
    <location>
        <begin position="1"/>
        <end position="24"/>
    </location>
</feature>
<evidence type="ECO:0000259" key="4">
    <source>
        <dbReference type="Pfam" id="PF00497"/>
    </source>
</evidence>
<sequence length="312" mass="34974">MKSVYRFGWSLVVTLMCVFGPVQAQESRSLIPDRTLDIVQDSGFLNVGMYQDFPPYSYEVDGEAKGVDADLGRRIAEGLGVEFRPYWIIPDENLGDDLRNHIWKGHYLAKTRIADIMTRVPYDSTFKYMRDSTGEMINEQVVFVGPYQQERWQIAFDEDRLDGVDTIAVFQYHPIGVEVDTLPATYLTSAFGGRLRDQVQHYSNVGAAFEAMAQREVAGVMGMRAEIEHQLESYAGKGFAKAGNGFPGITKQVWDVGLAVRHTHRALSYAVEAIVDRMVRSGEMAALFANHGLSYSRPGYYDAILGPEESGE</sequence>
<accession>A0A2T1KET8</accession>
<dbReference type="OrthoDB" id="6192933at2"/>
<dbReference type="InterPro" id="IPR001638">
    <property type="entry name" value="Solute-binding_3/MltF_N"/>
</dbReference>
<dbReference type="Gene3D" id="3.40.190.10">
    <property type="entry name" value="Periplasmic binding protein-like II"/>
    <property type="match status" value="3"/>
</dbReference>
<dbReference type="Pfam" id="PF00497">
    <property type="entry name" value="SBP_bac_3"/>
    <property type="match status" value="1"/>
</dbReference>
<proteinExistence type="inferred from homology"/>
<dbReference type="SUPFAM" id="SSF53850">
    <property type="entry name" value="Periplasmic binding protein-like II"/>
    <property type="match status" value="1"/>
</dbReference>
<evidence type="ECO:0000256" key="3">
    <source>
        <dbReference type="SAM" id="SignalP"/>
    </source>
</evidence>
<keyword evidence="2 3" id="KW-0732">Signal</keyword>
<name>A0A2T1KET8_9GAMM</name>
<evidence type="ECO:0000256" key="1">
    <source>
        <dbReference type="ARBA" id="ARBA00010333"/>
    </source>
</evidence>
<gene>
    <name evidence="5" type="ORF">C7H08_08190</name>
</gene>
<keyword evidence="6" id="KW-1185">Reference proteome</keyword>
<dbReference type="RefSeq" id="WP_106671244.1">
    <property type="nucleotide sequence ID" value="NZ_BMFE01000001.1"/>
</dbReference>
<dbReference type="AlphaFoldDB" id="A0A2T1KET8"/>
<evidence type="ECO:0000313" key="5">
    <source>
        <dbReference type="EMBL" id="PSF08644.1"/>
    </source>
</evidence>
<feature type="chain" id="PRO_5015681260" evidence="3">
    <location>
        <begin position="25"/>
        <end position="312"/>
    </location>
</feature>
<evidence type="ECO:0000313" key="6">
    <source>
        <dbReference type="Proteomes" id="UP000238385"/>
    </source>
</evidence>
<comment type="similarity">
    <text evidence="1">Belongs to the bacterial solute-binding protein 3 family.</text>
</comment>
<dbReference type="Proteomes" id="UP000238385">
    <property type="component" value="Unassembled WGS sequence"/>
</dbReference>